<comment type="caution">
    <text evidence="1">The sequence shown here is derived from an EMBL/GenBank/DDBJ whole genome shotgun (WGS) entry which is preliminary data.</text>
</comment>
<sequence length="111" mass="12152">MKGKHIKPRGSFDKLLAELSFCEIVGMSVTVSPWLELQKHPHANKDKLKLARLVTWGYSFGTGGSSSKLIAIMVPTIAGAVILSIIVALLLVKKTSSKRKKTHTSLIGYYN</sequence>
<reference evidence="1 2" key="1">
    <citation type="journal article" date="2022" name="Hortic Res">
        <title>A haplotype resolved chromosomal level avocado genome allows analysis of novel avocado genes.</title>
        <authorList>
            <person name="Nath O."/>
            <person name="Fletcher S.J."/>
            <person name="Hayward A."/>
            <person name="Shaw L.M."/>
            <person name="Masouleh A.K."/>
            <person name="Furtado A."/>
            <person name="Henry R.J."/>
            <person name="Mitter N."/>
        </authorList>
    </citation>
    <scope>NUCLEOTIDE SEQUENCE [LARGE SCALE GENOMIC DNA]</scope>
    <source>
        <strain evidence="2">cv. Hass</strain>
    </source>
</reference>
<dbReference type="Proteomes" id="UP001234297">
    <property type="component" value="Chromosome 10"/>
</dbReference>
<name>A0ACC2KMF2_PERAE</name>
<dbReference type="EMBL" id="CM056818">
    <property type="protein sequence ID" value="KAJ8622180.1"/>
    <property type="molecule type" value="Genomic_DNA"/>
</dbReference>
<keyword evidence="2" id="KW-1185">Reference proteome</keyword>
<evidence type="ECO:0000313" key="1">
    <source>
        <dbReference type="EMBL" id="KAJ8622180.1"/>
    </source>
</evidence>
<accession>A0ACC2KMF2</accession>
<organism evidence="1 2">
    <name type="scientific">Persea americana</name>
    <name type="common">Avocado</name>
    <dbReference type="NCBI Taxonomy" id="3435"/>
    <lineage>
        <taxon>Eukaryota</taxon>
        <taxon>Viridiplantae</taxon>
        <taxon>Streptophyta</taxon>
        <taxon>Embryophyta</taxon>
        <taxon>Tracheophyta</taxon>
        <taxon>Spermatophyta</taxon>
        <taxon>Magnoliopsida</taxon>
        <taxon>Magnoliidae</taxon>
        <taxon>Laurales</taxon>
        <taxon>Lauraceae</taxon>
        <taxon>Persea</taxon>
    </lineage>
</organism>
<proteinExistence type="predicted"/>
<evidence type="ECO:0000313" key="2">
    <source>
        <dbReference type="Proteomes" id="UP001234297"/>
    </source>
</evidence>
<gene>
    <name evidence="1" type="ORF">MRB53_030709</name>
</gene>
<protein>
    <submittedName>
        <fullName evidence="1">Uncharacterized protein</fullName>
    </submittedName>
</protein>